<proteinExistence type="predicted"/>
<reference evidence="1" key="1">
    <citation type="submission" date="2019-05" db="EMBL/GenBank/DDBJ databases">
        <title>Annotation for the trematode Fasciolopsis buski.</title>
        <authorList>
            <person name="Choi Y.-J."/>
        </authorList>
    </citation>
    <scope>NUCLEOTIDE SEQUENCE</scope>
    <source>
        <strain evidence="1">HT</strain>
        <tissue evidence="1">Whole worm</tissue>
    </source>
</reference>
<dbReference type="Proteomes" id="UP000728185">
    <property type="component" value="Unassembled WGS sequence"/>
</dbReference>
<evidence type="ECO:0000313" key="1">
    <source>
        <dbReference type="EMBL" id="KAA0186621.1"/>
    </source>
</evidence>
<dbReference type="EMBL" id="LUCM01009643">
    <property type="protein sequence ID" value="KAA0186621.1"/>
    <property type="molecule type" value="Genomic_DNA"/>
</dbReference>
<dbReference type="Pfam" id="PF11901">
    <property type="entry name" value="DM9"/>
    <property type="match status" value="1"/>
</dbReference>
<protein>
    <submittedName>
        <fullName evidence="1">Natterin-4</fullName>
    </submittedName>
</protein>
<evidence type="ECO:0000313" key="2">
    <source>
        <dbReference type="Proteomes" id="UP000728185"/>
    </source>
</evidence>
<dbReference type="PANTHER" id="PTHR31649:SF1">
    <property type="entry name" value="FARNESOIC ACID O-METHYL TRANSFERASE DOMAIN-CONTAINING PROTEIN"/>
    <property type="match status" value="1"/>
</dbReference>
<dbReference type="InterPro" id="IPR006616">
    <property type="entry name" value="DM9_repeat"/>
</dbReference>
<sequence>MSRINQGFQVGLSWVRDRDGNVPSNAIDAGDGVYVGRLVHAGDMLPAKIVCRLGKAYVSHGGGEHEYSAYEVLCDTKAPGTSKCYHWEHARNGHVPKYAVLVGLSESGDPLYIARAEIEGERVVGKVHGGHDCAYFPYGGREHHRESYEVLVMNK</sequence>
<keyword evidence="2" id="KW-1185">Reference proteome</keyword>
<dbReference type="PANTHER" id="PTHR31649">
    <property type="entry name" value="AGAP009604-PA"/>
    <property type="match status" value="1"/>
</dbReference>
<comment type="caution">
    <text evidence="1">The sequence shown here is derived from an EMBL/GenBank/DDBJ whole genome shotgun (WGS) entry which is preliminary data.</text>
</comment>
<gene>
    <name evidence="1" type="ORF">FBUS_05662</name>
</gene>
<organism evidence="1 2">
    <name type="scientific">Fasciolopsis buskii</name>
    <dbReference type="NCBI Taxonomy" id="27845"/>
    <lineage>
        <taxon>Eukaryota</taxon>
        <taxon>Metazoa</taxon>
        <taxon>Spiralia</taxon>
        <taxon>Lophotrochozoa</taxon>
        <taxon>Platyhelminthes</taxon>
        <taxon>Trematoda</taxon>
        <taxon>Digenea</taxon>
        <taxon>Plagiorchiida</taxon>
        <taxon>Echinostomata</taxon>
        <taxon>Echinostomatoidea</taxon>
        <taxon>Fasciolidae</taxon>
        <taxon>Fasciolopsis</taxon>
    </lineage>
</organism>
<dbReference type="OrthoDB" id="1925699at2759"/>
<dbReference type="AlphaFoldDB" id="A0A8E0RQK1"/>
<dbReference type="SMART" id="SM00696">
    <property type="entry name" value="DM9"/>
    <property type="match status" value="2"/>
</dbReference>
<name>A0A8E0RQK1_9TREM</name>
<accession>A0A8E0RQK1</accession>